<dbReference type="InterPro" id="IPR040079">
    <property type="entry name" value="Glutathione_S-Trfase"/>
</dbReference>
<dbReference type="FunFam" id="3.40.30.10:FF:000258">
    <property type="entry name" value="Glutathione S-transferase"/>
    <property type="match status" value="1"/>
</dbReference>
<dbReference type="EMBL" id="OV725079">
    <property type="protein sequence ID" value="CAH1396118.1"/>
    <property type="molecule type" value="Genomic_DNA"/>
</dbReference>
<accession>A0A9P0H621</accession>
<proteinExistence type="inferred from homology"/>
<dbReference type="InterPro" id="IPR036249">
    <property type="entry name" value="Thioredoxin-like_sf"/>
</dbReference>
<dbReference type="Pfam" id="PF14497">
    <property type="entry name" value="GST_C_3"/>
    <property type="match status" value="1"/>
</dbReference>
<dbReference type="SFLD" id="SFLDG01205">
    <property type="entry name" value="AMPS.1"/>
    <property type="match status" value="1"/>
</dbReference>
<dbReference type="Gene3D" id="1.20.1050.10">
    <property type="match status" value="1"/>
</dbReference>
<dbReference type="EC" id="2.5.1.18" evidence="1"/>
<dbReference type="GO" id="GO:0004364">
    <property type="term" value="F:glutathione transferase activity"/>
    <property type="evidence" value="ECO:0007669"/>
    <property type="project" value="UniProtKB-EC"/>
</dbReference>
<feature type="domain" description="GST N-terminal" evidence="5">
    <location>
        <begin position="2"/>
        <end position="81"/>
    </location>
</feature>
<dbReference type="OrthoDB" id="414243at2759"/>
<dbReference type="SFLD" id="SFLDS00019">
    <property type="entry name" value="Glutathione_Transferase_(cytos"/>
    <property type="match status" value="1"/>
</dbReference>
<organism evidence="7 8">
    <name type="scientific">Nezara viridula</name>
    <name type="common">Southern green stink bug</name>
    <name type="synonym">Cimex viridulus</name>
    <dbReference type="NCBI Taxonomy" id="85310"/>
    <lineage>
        <taxon>Eukaryota</taxon>
        <taxon>Metazoa</taxon>
        <taxon>Ecdysozoa</taxon>
        <taxon>Arthropoda</taxon>
        <taxon>Hexapoda</taxon>
        <taxon>Insecta</taxon>
        <taxon>Pterygota</taxon>
        <taxon>Neoptera</taxon>
        <taxon>Paraneoptera</taxon>
        <taxon>Hemiptera</taxon>
        <taxon>Heteroptera</taxon>
        <taxon>Panheteroptera</taxon>
        <taxon>Pentatomomorpha</taxon>
        <taxon>Pentatomoidea</taxon>
        <taxon>Pentatomidae</taxon>
        <taxon>Pentatominae</taxon>
        <taxon>Nezara</taxon>
    </lineage>
</organism>
<evidence type="ECO:0000256" key="2">
    <source>
        <dbReference type="ARBA" id="ARBA00022679"/>
    </source>
</evidence>
<dbReference type="Gene3D" id="3.40.30.10">
    <property type="entry name" value="Glutaredoxin"/>
    <property type="match status" value="1"/>
</dbReference>
<dbReference type="InterPro" id="IPR004045">
    <property type="entry name" value="Glutathione_S-Trfase_N"/>
</dbReference>
<keyword evidence="8" id="KW-1185">Reference proteome</keyword>
<dbReference type="InterPro" id="IPR036282">
    <property type="entry name" value="Glutathione-S-Trfase_C_sf"/>
</dbReference>
<evidence type="ECO:0000313" key="8">
    <source>
        <dbReference type="Proteomes" id="UP001152798"/>
    </source>
</evidence>
<dbReference type="CDD" id="cd03039">
    <property type="entry name" value="GST_N_Sigma_like"/>
    <property type="match status" value="1"/>
</dbReference>
<dbReference type="Proteomes" id="UP001152798">
    <property type="component" value="Chromosome 3"/>
</dbReference>
<dbReference type="SUPFAM" id="SSF47616">
    <property type="entry name" value="GST C-terminal domain-like"/>
    <property type="match status" value="1"/>
</dbReference>
<evidence type="ECO:0000256" key="3">
    <source>
        <dbReference type="ARBA" id="ARBA00038317"/>
    </source>
</evidence>
<dbReference type="AlphaFoldDB" id="A0A9P0H621"/>
<evidence type="ECO:0000259" key="5">
    <source>
        <dbReference type="PROSITE" id="PS50404"/>
    </source>
</evidence>
<comment type="similarity">
    <text evidence="3">Belongs to the GST superfamily. Sigma family.</text>
</comment>
<dbReference type="InterPro" id="IPR010987">
    <property type="entry name" value="Glutathione-S-Trfase_C-like"/>
</dbReference>
<dbReference type="FunFam" id="1.20.1050.10:FF:000030">
    <property type="entry name" value="Glutathione S-transferase S1"/>
    <property type="match status" value="1"/>
</dbReference>
<sequence>MTTYKLTYFNIMGLGETIRYMLSYLGKDFEDFRINDYPSWVNEFKQKMPFEKVPLLEFDGHRLHQSMAICRYFAKEAKLNGDNAWEELQIDMIMDSFVDFRHAVWAYFYNKDENNKEHLKGMLFKKTVPLYLGKFDKLFEEQGYLANGKLSWADLYFAAVIGYFSFMLQLDIVKEYPNIGAFREKIHAIPNIKAWLDKRPTTEW</sequence>
<keyword evidence="2" id="KW-0808">Transferase</keyword>
<dbReference type="PROSITE" id="PS50405">
    <property type="entry name" value="GST_CTER"/>
    <property type="match status" value="1"/>
</dbReference>
<dbReference type="Pfam" id="PF02798">
    <property type="entry name" value="GST_N"/>
    <property type="match status" value="1"/>
</dbReference>
<protein>
    <recommendedName>
        <fullName evidence="1">glutathione transferase</fullName>
        <ecNumber evidence="1">2.5.1.18</ecNumber>
    </recommendedName>
</protein>
<name>A0A9P0H621_NEZVI</name>
<dbReference type="PROSITE" id="PS50404">
    <property type="entry name" value="GST_NTER"/>
    <property type="match status" value="1"/>
</dbReference>
<gene>
    <name evidence="7" type="ORF">NEZAVI_LOCUS6246</name>
</gene>
<dbReference type="GO" id="GO:0006749">
    <property type="term" value="P:glutathione metabolic process"/>
    <property type="evidence" value="ECO:0007669"/>
    <property type="project" value="TreeGrafter"/>
</dbReference>
<evidence type="ECO:0000256" key="1">
    <source>
        <dbReference type="ARBA" id="ARBA00012452"/>
    </source>
</evidence>
<evidence type="ECO:0000259" key="6">
    <source>
        <dbReference type="PROSITE" id="PS50405"/>
    </source>
</evidence>
<comment type="catalytic activity">
    <reaction evidence="4">
        <text>RX + glutathione = an S-substituted glutathione + a halide anion + H(+)</text>
        <dbReference type="Rhea" id="RHEA:16437"/>
        <dbReference type="ChEBI" id="CHEBI:15378"/>
        <dbReference type="ChEBI" id="CHEBI:16042"/>
        <dbReference type="ChEBI" id="CHEBI:17792"/>
        <dbReference type="ChEBI" id="CHEBI:57925"/>
        <dbReference type="ChEBI" id="CHEBI:90779"/>
        <dbReference type="EC" id="2.5.1.18"/>
    </reaction>
</comment>
<feature type="domain" description="GST C-terminal" evidence="6">
    <location>
        <begin position="83"/>
        <end position="204"/>
    </location>
</feature>
<dbReference type="PANTHER" id="PTHR11571">
    <property type="entry name" value="GLUTATHIONE S-TRANSFERASE"/>
    <property type="match status" value="1"/>
</dbReference>
<dbReference type="CDD" id="cd03192">
    <property type="entry name" value="GST_C_Sigma_like"/>
    <property type="match status" value="1"/>
</dbReference>
<dbReference type="InterPro" id="IPR050213">
    <property type="entry name" value="GST_superfamily"/>
</dbReference>
<reference evidence="7" key="1">
    <citation type="submission" date="2022-01" db="EMBL/GenBank/DDBJ databases">
        <authorList>
            <person name="King R."/>
        </authorList>
    </citation>
    <scope>NUCLEOTIDE SEQUENCE</scope>
</reference>
<dbReference type="SFLD" id="SFLDG00363">
    <property type="entry name" value="AMPS_(cytGST):_Alpha-__Mu-__Pi"/>
    <property type="match status" value="1"/>
</dbReference>
<evidence type="ECO:0000256" key="4">
    <source>
        <dbReference type="ARBA" id="ARBA00047960"/>
    </source>
</evidence>
<evidence type="ECO:0000313" key="7">
    <source>
        <dbReference type="EMBL" id="CAH1396118.1"/>
    </source>
</evidence>
<dbReference type="InterPro" id="IPR004046">
    <property type="entry name" value="GST_C"/>
</dbReference>
<dbReference type="SUPFAM" id="SSF52833">
    <property type="entry name" value="Thioredoxin-like"/>
    <property type="match status" value="1"/>
</dbReference>
<dbReference type="PANTHER" id="PTHR11571:SF224">
    <property type="entry name" value="HEMATOPOIETIC PROSTAGLANDIN D SYNTHASE"/>
    <property type="match status" value="1"/>
</dbReference>